<evidence type="ECO:0000313" key="3">
    <source>
        <dbReference type="Proteomes" id="UP001369086"/>
    </source>
</evidence>
<comment type="caution">
    <text evidence="2">The sequence shown here is derived from an EMBL/GenBank/DDBJ whole genome shotgun (WGS) entry which is preliminary data.</text>
</comment>
<evidence type="ECO:0000256" key="1">
    <source>
        <dbReference type="SAM" id="Coils"/>
    </source>
</evidence>
<feature type="coiled-coil region" evidence="1">
    <location>
        <begin position="14"/>
        <end position="41"/>
    </location>
</feature>
<accession>A0ABR0ZWR8</accession>
<keyword evidence="3" id="KW-1185">Reference proteome</keyword>
<organism evidence="2 3">
    <name type="scientific">Huso huso</name>
    <name type="common">Beluga</name>
    <name type="synonym">Acipenser huso</name>
    <dbReference type="NCBI Taxonomy" id="61971"/>
    <lineage>
        <taxon>Eukaryota</taxon>
        <taxon>Metazoa</taxon>
        <taxon>Chordata</taxon>
        <taxon>Craniata</taxon>
        <taxon>Vertebrata</taxon>
        <taxon>Euteleostomi</taxon>
        <taxon>Actinopterygii</taxon>
        <taxon>Chondrostei</taxon>
        <taxon>Acipenseriformes</taxon>
        <taxon>Acipenseridae</taxon>
        <taxon>Huso</taxon>
    </lineage>
</organism>
<evidence type="ECO:0000313" key="2">
    <source>
        <dbReference type="EMBL" id="KAK6489251.1"/>
    </source>
</evidence>
<evidence type="ECO:0008006" key="4">
    <source>
        <dbReference type="Google" id="ProtNLM"/>
    </source>
</evidence>
<dbReference type="EMBL" id="JAHFZB010000006">
    <property type="protein sequence ID" value="KAK6489251.1"/>
    <property type="molecule type" value="Genomic_DNA"/>
</dbReference>
<protein>
    <recommendedName>
        <fullName evidence="4">DASH complex subunit DAD2</fullName>
    </recommendedName>
</protein>
<dbReference type="Proteomes" id="UP001369086">
    <property type="component" value="Unassembled WGS sequence"/>
</dbReference>
<name>A0ABR0ZWR8_HUSHU</name>
<sequence length="77" mass="8634">MSNFKKRQSGTTTSALADGELQHLQQELQALQQIRSSLKAVKQMVGCLNQNLQLSIKNSNNLAELNQGWKIFFTGQK</sequence>
<gene>
    <name evidence="2" type="ORF">HHUSO_G8298</name>
</gene>
<reference evidence="2 3" key="1">
    <citation type="submission" date="2021-05" db="EMBL/GenBank/DDBJ databases">
        <authorList>
            <person name="Zahm M."/>
            <person name="Klopp C."/>
            <person name="Cabau C."/>
            <person name="Kuhl H."/>
            <person name="Suciu R."/>
            <person name="Ciorpac M."/>
            <person name="Holostenco D."/>
            <person name="Gessner J."/>
            <person name="Wuertz S."/>
            <person name="Hohne C."/>
            <person name="Stock M."/>
            <person name="Gislard M."/>
            <person name="Lluch J."/>
            <person name="Milhes M."/>
            <person name="Lampietro C."/>
            <person name="Lopez Roques C."/>
            <person name="Donnadieu C."/>
            <person name="Du K."/>
            <person name="Schartl M."/>
            <person name="Guiguen Y."/>
        </authorList>
    </citation>
    <scope>NUCLEOTIDE SEQUENCE [LARGE SCALE GENOMIC DNA]</scope>
    <source>
        <strain evidence="2">Hh-F2</strain>
        <tissue evidence="2">Blood</tissue>
    </source>
</reference>
<keyword evidence="1" id="KW-0175">Coiled coil</keyword>
<proteinExistence type="predicted"/>